<dbReference type="WBParaSite" id="ES5_v2.g30616.t1">
    <property type="protein sequence ID" value="ES5_v2.g30616.t1"/>
    <property type="gene ID" value="ES5_v2.g30616"/>
</dbReference>
<evidence type="ECO:0000313" key="1">
    <source>
        <dbReference type="Proteomes" id="UP000887579"/>
    </source>
</evidence>
<dbReference type="Proteomes" id="UP000887579">
    <property type="component" value="Unplaced"/>
</dbReference>
<reference evidence="2" key="1">
    <citation type="submission" date="2022-11" db="UniProtKB">
        <authorList>
            <consortium name="WormBaseParasite"/>
        </authorList>
    </citation>
    <scope>IDENTIFICATION</scope>
</reference>
<protein>
    <submittedName>
        <fullName evidence="2">Helicase ATP-binding domain-containing protein</fullName>
    </submittedName>
</protein>
<sequence>MYDCVTGNKIEGFNGCIMADEMGLGKTLQCITLMWTLLVRVLLNPKNYTIIVCPSSLVKNWDKEIVKWLAGRCNSQAIDSGKKEDIIQKLTAFMDQVGARSATPVIIISYETFRLYTYILHKKEIGLVICDEGHRLKNNDNQTYQALND</sequence>
<accession>A0AC34GM22</accession>
<proteinExistence type="predicted"/>
<evidence type="ECO:0000313" key="2">
    <source>
        <dbReference type="WBParaSite" id="ES5_v2.g30616.t1"/>
    </source>
</evidence>
<organism evidence="1 2">
    <name type="scientific">Panagrolaimus sp. ES5</name>
    <dbReference type="NCBI Taxonomy" id="591445"/>
    <lineage>
        <taxon>Eukaryota</taxon>
        <taxon>Metazoa</taxon>
        <taxon>Ecdysozoa</taxon>
        <taxon>Nematoda</taxon>
        <taxon>Chromadorea</taxon>
        <taxon>Rhabditida</taxon>
        <taxon>Tylenchina</taxon>
        <taxon>Panagrolaimomorpha</taxon>
        <taxon>Panagrolaimoidea</taxon>
        <taxon>Panagrolaimidae</taxon>
        <taxon>Panagrolaimus</taxon>
    </lineage>
</organism>
<name>A0AC34GM22_9BILA</name>